<evidence type="ECO:0000256" key="9">
    <source>
        <dbReference type="SAM" id="Phobius"/>
    </source>
</evidence>
<dbReference type="eggNOG" id="COG3264">
    <property type="taxonomic scope" value="Bacteria"/>
</dbReference>
<evidence type="ECO:0000259" key="11">
    <source>
        <dbReference type="Pfam" id="PF12607"/>
    </source>
</evidence>
<organism evidence="12 13">
    <name type="scientific">Rhodanobacter denitrificans</name>
    <dbReference type="NCBI Taxonomy" id="666685"/>
    <lineage>
        <taxon>Bacteria</taxon>
        <taxon>Pseudomonadati</taxon>
        <taxon>Pseudomonadota</taxon>
        <taxon>Gammaproteobacteria</taxon>
        <taxon>Lysobacterales</taxon>
        <taxon>Rhodanobacteraceae</taxon>
        <taxon>Rhodanobacter</taxon>
    </lineage>
</organism>
<dbReference type="KEGG" id="rhd:R2APBS1_1404"/>
<proteinExistence type="inferred from homology"/>
<dbReference type="Proteomes" id="UP000011859">
    <property type="component" value="Chromosome"/>
</dbReference>
<evidence type="ECO:0000256" key="5">
    <source>
        <dbReference type="ARBA" id="ARBA00022989"/>
    </source>
</evidence>
<dbReference type="PANTHER" id="PTHR30347">
    <property type="entry name" value="POTASSIUM CHANNEL RELATED"/>
    <property type="match status" value="1"/>
</dbReference>
<dbReference type="Pfam" id="PF12607">
    <property type="entry name" value="DUF3772"/>
    <property type="match status" value="1"/>
</dbReference>
<keyword evidence="5 9" id="KW-1133">Transmembrane helix</keyword>
<keyword evidence="13" id="KW-1185">Reference proteome</keyword>
<feature type="region of interest" description="Disordered" evidence="8">
    <location>
        <begin position="1"/>
        <end position="20"/>
    </location>
</feature>
<evidence type="ECO:0000256" key="2">
    <source>
        <dbReference type="ARBA" id="ARBA00008017"/>
    </source>
</evidence>
<dbReference type="PANTHER" id="PTHR30347:SF9">
    <property type="entry name" value="MINICONDUCTANCE MECHANOSENSITIVE CHANNEL MSCM"/>
    <property type="match status" value="1"/>
</dbReference>
<feature type="transmembrane region" description="Helical" evidence="9">
    <location>
        <begin position="510"/>
        <end position="534"/>
    </location>
</feature>
<evidence type="ECO:0000256" key="7">
    <source>
        <dbReference type="SAM" id="Coils"/>
    </source>
</evidence>
<comment type="subcellular location">
    <subcellularLocation>
        <location evidence="1">Cell membrane</location>
        <topology evidence="1">Multi-pass membrane protein</topology>
    </subcellularLocation>
</comment>
<comment type="similarity">
    <text evidence="2">Belongs to the MscS (TC 1.A.23) family.</text>
</comment>
<sequence length="824" mass="88117" precursor="true">MKIATHPPGAIDRPRRRSDHGRMPTLLRCLLLLLLTFGSAASLAQSSDPSSTAAPAATPAQTLDQLGSQLDTVKAALKDKKPDTPLADLRTTALGVQDQARQLAADLAPQMTALQAQLAVLGPTPAKGTPPEAPEVAAQRRKLDKAQADLDAQIKQAQLLGQNAAQLAAQISGLRNDEFQARLASRTATPFSRTFWADPVRAFPDDVARLKRLGARFADAMAQAWQPPNRQPLAWCLIAAALLLGGGRWVLERLLLGLATRHVPDGHLRRSAMAAAVALAAVLTTGLAAQLAYLGLNWNDILDDDLAALATSVVGLVFFAAYVTGLGRALLSVPRPSWRLPALSDLAAQRLHLFPWLLAAAALLFGLLDRTSRAIGTSLPATVATRGLFALVISGLIGLALLRLRRARREQAASGAEPEHRPVWIGLLSAAATLGVAVSWLGVATGFIALAFFVAVQMLWVGVIVATVYLLIHLLTDLIDTLLSPRGRSGQRLQATFQLAPHTLEQTATLLAGVCRVGLVLLALATVLTPFGAGPKDLLTSAEQTLGSFRLGDLAINPGSIFSAALVLVAGLFVLRTLKRWLREQLLPKSTMEPGMQDSIVTLLGYLGGMLVFVLTLAALQVDLKSITWIVSALSVGIGFGLQAIVQNFISGLILLVERPVKVGDWVSLSSDVEGDIRRINVRATEIQMWDRSTVIVPNSQLITQNVRNVTLANAQGRVQIKLPMPLDTDAGKVRELVLGILRAHHGTLAAPAPYVQLENVNAGVMTFNCVAYVGGPREVGGVKSELLFEILERLRRERLPMTSPQSMLVRTLPPLPDEDECTG</sequence>
<dbReference type="Gene3D" id="3.30.70.100">
    <property type="match status" value="1"/>
</dbReference>
<feature type="transmembrane region" description="Helical" evidence="9">
    <location>
        <begin position="383"/>
        <end position="402"/>
    </location>
</feature>
<dbReference type="InterPro" id="IPR011014">
    <property type="entry name" value="MscS_channel_TM-2"/>
</dbReference>
<evidence type="ECO:0000256" key="1">
    <source>
        <dbReference type="ARBA" id="ARBA00004651"/>
    </source>
</evidence>
<dbReference type="InterPro" id="IPR023408">
    <property type="entry name" value="MscS_beta-dom_sf"/>
</dbReference>
<gene>
    <name evidence="12" type="ORF">R2APBS1_1404</name>
</gene>
<dbReference type="SUPFAM" id="SSF82689">
    <property type="entry name" value="Mechanosensitive channel protein MscS (YggB), C-terminal domain"/>
    <property type="match status" value="1"/>
</dbReference>
<dbReference type="InterPro" id="IPR022249">
    <property type="entry name" value="DUF3772"/>
</dbReference>
<feature type="coiled-coil region" evidence="7">
    <location>
        <begin position="136"/>
        <end position="163"/>
    </location>
</feature>
<dbReference type="InterPro" id="IPR006685">
    <property type="entry name" value="MscS_channel_2nd"/>
</dbReference>
<dbReference type="AlphaFoldDB" id="M4NFY8"/>
<evidence type="ECO:0000259" key="10">
    <source>
        <dbReference type="Pfam" id="PF00924"/>
    </source>
</evidence>
<feature type="transmembrane region" description="Helical" evidence="9">
    <location>
        <begin position="626"/>
        <end position="646"/>
    </location>
</feature>
<feature type="domain" description="Mechanosensitive ion channel MscS" evidence="10">
    <location>
        <begin position="645"/>
        <end position="711"/>
    </location>
</feature>
<feature type="transmembrane region" description="Helical" evidence="9">
    <location>
        <begin position="272"/>
        <end position="294"/>
    </location>
</feature>
<evidence type="ECO:0000256" key="6">
    <source>
        <dbReference type="ARBA" id="ARBA00023136"/>
    </source>
</evidence>
<feature type="transmembrane region" description="Helical" evidence="9">
    <location>
        <begin position="599"/>
        <end position="620"/>
    </location>
</feature>
<dbReference type="GO" id="GO:0005886">
    <property type="term" value="C:plasma membrane"/>
    <property type="evidence" value="ECO:0007669"/>
    <property type="project" value="UniProtKB-SubCell"/>
</dbReference>
<dbReference type="GO" id="GO:0008381">
    <property type="term" value="F:mechanosensitive monoatomic ion channel activity"/>
    <property type="evidence" value="ECO:0007669"/>
    <property type="project" value="UniProtKB-ARBA"/>
</dbReference>
<dbReference type="HOGENOM" id="CLU_011796_1_0_6"/>
<feature type="transmembrane region" description="Helical" evidence="9">
    <location>
        <begin position="232"/>
        <end position="251"/>
    </location>
</feature>
<protein>
    <submittedName>
        <fullName evidence="12">Small-conductance mechanosensitive channel</fullName>
    </submittedName>
</protein>
<feature type="transmembrane region" description="Helical" evidence="9">
    <location>
        <begin position="423"/>
        <end position="441"/>
    </location>
</feature>
<name>M4NFY8_9GAMM</name>
<dbReference type="Gene3D" id="2.30.30.60">
    <property type="match status" value="1"/>
</dbReference>
<feature type="transmembrane region" description="Helical" evidence="9">
    <location>
        <begin position="306"/>
        <end position="331"/>
    </location>
</feature>
<evidence type="ECO:0000313" key="13">
    <source>
        <dbReference type="Proteomes" id="UP000011859"/>
    </source>
</evidence>
<feature type="transmembrane region" description="Helical" evidence="9">
    <location>
        <begin position="447"/>
        <end position="472"/>
    </location>
</feature>
<feature type="transmembrane region" description="Helical" evidence="9">
    <location>
        <begin position="554"/>
        <end position="578"/>
    </location>
</feature>
<evidence type="ECO:0000313" key="12">
    <source>
        <dbReference type="EMBL" id="AGG88553.1"/>
    </source>
</evidence>
<evidence type="ECO:0000256" key="3">
    <source>
        <dbReference type="ARBA" id="ARBA00022475"/>
    </source>
</evidence>
<evidence type="ECO:0000256" key="8">
    <source>
        <dbReference type="SAM" id="MobiDB-lite"/>
    </source>
</evidence>
<keyword evidence="4 9" id="KW-0812">Transmembrane</keyword>
<dbReference type="SUPFAM" id="SSF82861">
    <property type="entry name" value="Mechanosensitive channel protein MscS (YggB), transmembrane region"/>
    <property type="match status" value="1"/>
</dbReference>
<evidence type="ECO:0000256" key="4">
    <source>
        <dbReference type="ARBA" id="ARBA00022692"/>
    </source>
</evidence>
<feature type="domain" description="DUF3772" evidence="11">
    <location>
        <begin position="154"/>
        <end position="215"/>
    </location>
</feature>
<dbReference type="Pfam" id="PF00924">
    <property type="entry name" value="MS_channel_2nd"/>
    <property type="match status" value="1"/>
</dbReference>
<accession>M4NFY8</accession>
<reference evidence="12 13" key="1">
    <citation type="submission" date="2012-04" db="EMBL/GenBank/DDBJ databases">
        <title>Complete genome of Rhodanobacter sp. 2APBS1.</title>
        <authorList>
            <consortium name="US DOE Joint Genome Institute"/>
            <person name="Huntemann M."/>
            <person name="Wei C.-L."/>
            <person name="Han J."/>
            <person name="Detter J.C."/>
            <person name="Han C."/>
            <person name="Tapia R."/>
            <person name="Munk A.C.C."/>
            <person name="Chen A."/>
            <person name="Krypides N."/>
            <person name="Mavromatis K."/>
            <person name="Markowitz V."/>
            <person name="Szeto E."/>
            <person name="Ivanova N."/>
            <person name="Mikhailova N."/>
            <person name="Ovchinnikova G."/>
            <person name="Pagani I."/>
            <person name="Pati A."/>
            <person name="Goodwin L."/>
            <person name="Peters L."/>
            <person name="Pitluck S."/>
            <person name="Woyke T."/>
            <person name="Prakash O."/>
            <person name="Elkins J."/>
            <person name="Brown S."/>
            <person name="Palumbo A."/>
            <person name="Hemme C."/>
            <person name="Zhou J."/>
            <person name="Watson D."/>
            <person name="Jardine P."/>
            <person name="Kostka J."/>
            <person name="Green S."/>
        </authorList>
    </citation>
    <scope>NUCLEOTIDE SEQUENCE [LARGE SCALE GENOMIC DNA]</scope>
    <source>
        <strain evidence="12 13">2APBS1</strain>
    </source>
</reference>
<keyword evidence="3" id="KW-1003">Cell membrane</keyword>
<dbReference type="EMBL" id="CP003470">
    <property type="protein sequence ID" value="AGG88553.1"/>
    <property type="molecule type" value="Genomic_DNA"/>
</dbReference>
<keyword evidence="6 9" id="KW-0472">Membrane</keyword>
<keyword evidence="7" id="KW-0175">Coiled coil</keyword>
<feature type="transmembrane region" description="Helical" evidence="9">
    <location>
        <begin position="351"/>
        <end position="368"/>
    </location>
</feature>
<dbReference type="SUPFAM" id="SSF50182">
    <property type="entry name" value="Sm-like ribonucleoproteins"/>
    <property type="match status" value="1"/>
</dbReference>
<dbReference type="InterPro" id="IPR011066">
    <property type="entry name" value="MscS_channel_C_sf"/>
</dbReference>
<dbReference type="InterPro" id="IPR052702">
    <property type="entry name" value="MscS-like_channel"/>
</dbReference>
<dbReference type="STRING" id="666685.R2APBS1_1404"/>
<dbReference type="Gene3D" id="1.10.287.1260">
    <property type="match status" value="1"/>
</dbReference>
<dbReference type="InterPro" id="IPR010920">
    <property type="entry name" value="LSM_dom_sf"/>
</dbReference>